<organism evidence="3 4">
    <name type="scientific">Candidatus Lokiarchaeum ossiferum</name>
    <dbReference type="NCBI Taxonomy" id="2951803"/>
    <lineage>
        <taxon>Archaea</taxon>
        <taxon>Promethearchaeati</taxon>
        <taxon>Promethearchaeota</taxon>
        <taxon>Promethearchaeia</taxon>
        <taxon>Promethearchaeales</taxon>
        <taxon>Promethearchaeaceae</taxon>
        <taxon>Candidatus Lokiarchaeum</taxon>
    </lineage>
</organism>
<evidence type="ECO:0000256" key="2">
    <source>
        <dbReference type="ARBA" id="ARBA00023134"/>
    </source>
</evidence>
<sequence>MNQPKIALMGLDNAGKTSIVRVLSREFENISNLSPTTGIERHYLELLDTKIMIWDYGGQKYYREQFLKSSKINLSQTDVLLYVIDILDSERYEESLDYLKHIFQRLFENNHQFHFGILFHKFDNIEDTTFRDYMKNLLHEIVKMLGKSPIPIEFRKTTINNPLSIIDSISKMIFKFEGFTNPISNSLTIFANKWNLSSIHLYASKKIELGSYSVKKPPTSEVKKELLAFIKKYDTILDVVFKLEKEIRQETYHFTKFYLNTGNIPNPIYLVWCSKVSMSKKFENGLFSLKESIKTLLSNININQPMLN</sequence>
<dbReference type="SUPFAM" id="SSF52540">
    <property type="entry name" value="P-loop containing nucleoside triphosphate hydrolases"/>
    <property type="match status" value="1"/>
</dbReference>
<dbReference type="PANTHER" id="PTHR11259">
    <property type="entry name" value="RAS-RELATED GTP BINDING RAG/GTR YEAST"/>
    <property type="match status" value="1"/>
</dbReference>
<reference evidence="3" key="1">
    <citation type="submission" date="2022-09" db="EMBL/GenBank/DDBJ databases">
        <title>Actin cytoskeleton and complex cell architecture in an #Asgard archaeon.</title>
        <authorList>
            <person name="Ponce Toledo R.I."/>
            <person name="Schleper C."/>
            <person name="Rodrigues Oliveira T."/>
            <person name="Wollweber F."/>
            <person name="Xu J."/>
            <person name="Rittmann S."/>
            <person name="Klingl A."/>
            <person name="Pilhofer M."/>
        </authorList>
    </citation>
    <scope>NUCLEOTIDE SEQUENCE</scope>
    <source>
        <strain evidence="3">B-35</strain>
    </source>
</reference>
<proteinExistence type="predicted"/>
<dbReference type="InterPro" id="IPR006762">
    <property type="entry name" value="Gtr1_RagA"/>
</dbReference>
<dbReference type="Gene3D" id="3.40.50.300">
    <property type="entry name" value="P-loop containing nucleotide triphosphate hydrolases"/>
    <property type="match status" value="1"/>
</dbReference>
<dbReference type="InterPro" id="IPR027417">
    <property type="entry name" value="P-loop_NTPase"/>
</dbReference>
<evidence type="ECO:0000313" key="4">
    <source>
        <dbReference type="Proteomes" id="UP001208689"/>
    </source>
</evidence>
<dbReference type="Pfam" id="PF04670">
    <property type="entry name" value="Gtr1_RagA"/>
    <property type="match status" value="1"/>
</dbReference>
<name>A0ABY6HN69_9ARCH</name>
<evidence type="ECO:0008006" key="5">
    <source>
        <dbReference type="Google" id="ProtNLM"/>
    </source>
</evidence>
<evidence type="ECO:0000313" key="3">
    <source>
        <dbReference type="EMBL" id="UYP44322.1"/>
    </source>
</evidence>
<dbReference type="Proteomes" id="UP001208689">
    <property type="component" value="Chromosome"/>
</dbReference>
<protein>
    <recommendedName>
        <fullName evidence="5">GTP-binding protein</fullName>
    </recommendedName>
</protein>
<dbReference type="PROSITE" id="PS51417">
    <property type="entry name" value="ARF"/>
    <property type="match status" value="1"/>
</dbReference>
<dbReference type="PANTHER" id="PTHR11259:SF2">
    <property type="entry name" value="GH16429P"/>
    <property type="match status" value="1"/>
</dbReference>
<evidence type="ECO:0000256" key="1">
    <source>
        <dbReference type="ARBA" id="ARBA00022741"/>
    </source>
</evidence>
<dbReference type="EMBL" id="CP104013">
    <property type="protein sequence ID" value="UYP44322.1"/>
    <property type="molecule type" value="Genomic_DNA"/>
</dbReference>
<accession>A0ABY6HN69</accession>
<keyword evidence="2" id="KW-0342">GTP-binding</keyword>
<gene>
    <name evidence="3" type="ORF">NEF87_000607</name>
</gene>
<keyword evidence="4" id="KW-1185">Reference proteome</keyword>
<keyword evidence="1" id="KW-0547">Nucleotide-binding</keyword>